<dbReference type="RefSeq" id="WP_193921916.1">
    <property type="nucleotide sequence ID" value="NZ_JADEWL010000055.1"/>
</dbReference>
<evidence type="ECO:0000313" key="1">
    <source>
        <dbReference type="EMBL" id="MBE9214286.1"/>
    </source>
</evidence>
<dbReference type="Proteomes" id="UP000620559">
    <property type="component" value="Unassembled WGS sequence"/>
</dbReference>
<accession>A0A8J7FID3</accession>
<proteinExistence type="predicted"/>
<dbReference type="AlphaFoldDB" id="A0A8J7FID3"/>
<reference evidence="1" key="1">
    <citation type="submission" date="2020-10" db="EMBL/GenBank/DDBJ databases">
        <authorList>
            <person name="Castelo-Branco R."/>
            <person name="Eusebio N."/>
            <person name="Adriana R."/>
            <person name="Vieira A."/>
            <person name="Brugerolle De Fraissinette N."/>
            <person name="Rezende De Castro R."/>
            <person name="Schneider M.P."/>
            <person name="Vasconcelos V."/>
            <person name="Leao P.N."/>
        </authorList>
    </citation>
    <scope>NUCLEOTIDE SEQUENCE</scope>
    <source>
        <strain evidence="1">LEGE 06105</strain>
    </source>
</reference>
<protein>
    <submittedName>
        <fullName evidence="1">DUF928 domain-containing protein</fullName>
    </submittedName>
</protein>
<organism evidence="1 2">
    <name type="scientific">Plectonema cf. radiosum LEGE 06105</name>
    <dbReference type="NCBI Taxonomy" id="945769"/>
    <lineage>
        <taxon>Bacteria</taxon>
        <taxon>Bacillati</taxon>
        <taxon>Cyanobacteriota</taxon>
        <taxon>Cyanophyceae</taxon>
        <taxon>Oscillatoriophycideae</taxon>
        <taxon>Oscillatoriales</taxon>
        <taxon>Microcoleaceae</taxon>
        <taxon>Plectonema</taxon>
    </lineage>
</organism>
<comment type="caution">
    <text evidence="1">The sequence shown here is derived from an EMBL/GenBank/DDBJ whole genome shotgun (WGS) entry which is preliminary data.</text>
</comment>
<name>A0A8J7FID3_9CYAN</name>
<dbReference type="EMBL" id="JADEWL010000055">
    <property type="protein sequence ID" value="MBE9214286.1"/>
    <property type="molecule type" value="Genomic_DNA"/>
</dbReference>
<evidence type="ECO:0000313" key="2">
    <source>
        <dbReference type="Proteomes" id="UP000620559"/>
    </source>
</evidence>
<sequence length="316" mass="35992">MKQKLRLKYLLAVLLMGSAGLLTSVIFNQFSAADSMKSSVLLAQGKSKYDQYMQEGYAATRRRQYGRALNYFRLALGQRPGDSYALGAISNVERYQRRVERYGKVSGKGKPRRRTGAATRGGQCSDLIPLIPTYEEKCSSTQQATGEESLSLFLTTAKYPTFFFYIPQISPEEKLLFELKDNDNKNILYELTFKPPQKPGIISVVLPRDKLPLEANKEYRWSILVDTDRGDEDYPEGLIKREEPNPELTNKFEAASPLDRVVLYAENGYWEDSLRTIADLRRQRPQDEEINIEWGNLLGTVNLEEDVINAPLLPSQ</sequence>
<dbReference type="InterPro" id="IPR010328">
    <property type="entry name" value="DUF928"/>
</dbReference>
<dbReference type="Pfam" id="PF06051">
    <property type="entry name" value="DUF928"/>
    <property type="match status" value="1"/>
</dbReference>
<keyword evidence="2" id="KW-1185">Reference proteome</keyword>
<gene>
    <name evidence="1" type="ORF">IQ247_16695</name>
</gene>